<accession>A0ABV4XP87</accession>
<keyword evidence="2" id="KW-0732">Signal</keyword>
<keyword evidence="4" id="KW-1185">Reference proteome</keyword>
<organism evidence="3 4">
    <name type="scientific">Floridaenema flaviceps BLCC-F50</name>
    <dbReference type="NCBI Taxonomy" id="3153642"/>
    <lineage>
        <taxon>Bacteria</taxon>
        <taxon>Bacillati</taxon>
        <taxon>Cyanobacteriota</taxon>
        <taxon>Cyanophyceae</taxon>
        <taxon>Oscillatoriophycideae</taxon>
        <taxon>Aerosakkonematales</taxon>
        <taxon>Aerosakkonemataceae</taxon>
        <taxon>Floridanema</taxon>
        <taxon>Floridanema flaviceps</taxon>
    </lineage>
</organism>
<feature type="chain" id="PRO_5047183864" description="Acid shock protein" evidence="2">
    <location>
        <begin position="28"/>
        <end position="72"/>
    </location>
</feature>
<proteinExistence type="predicted"/>
<reference evidence="3 4" key="1">
    <citation type="submission" date="2024-09" db="EMBL/GenBank/DDBJ databases">
        <title>Floridaenema gen nov. (Aerosakkonemataceae, Aerosakkonematales ord. nov., Cyanobacteria) from benthic tropical and subtropical fresh waters, with the description of four new species.</title>
        <authorList>
            <person name="Moretto J.A."/>
            <person name="Berthold D.E."/>
            <person name="Lefler F.W."/>
            <person name="Huang I.-S."/>
            <person name="Laughinghouse H. IV."/>
        </authorList>
    </citation>
    <scope>NUCLEOTIDE SEQUENCE [LARGE SCALE GENOMIC DNA]</scope>
    <source>
        <strain evidence="3 4">BLCC-F50</strain>
    </source>
</reference>
<evidence type="ECO:0000313" key="3">
    <source>
        <dbReference type="EMBL" id="MFB2893526.1"/>
    </source>
</evidence>
<evidence type="ECO:0008006" key="5">
    <source>
        <dbReference type="Google" id="ProtNLM"/>
    </source>
</evidence>
<dbReference type="EMBL" id="JBHFNR010000076">
    <property type="protein sequence ID" value="MFB2893526.1"/>
    <property type="molecule type" value="Genomic_DNA"/>
</dbReference>
<gene>
    <name evidence="3" type="ORF">ACE1CI_11495</name>
</gene>
<comment type="caution">
    <text evidence="3">The sequence shown here is derived from an EMBL/GenBank/DDBJ whole genome shotgun (WGS) entry which is preliminary data.</text>
</comment>
<evidence type="ECO:0000313" key="4">
    <source>
        <dbReference type="Proteomes" id="UP001576784"/>
    </source>
</evidence>
<feature type="signal peptide" evidence="2">
    <location>
        <begin position="1"/>
        <end position="27"/>
    </location>
</feature>
<dbReference type="RefSeq" id="WP_413263186.1">
    <property type="nucleotide sequence ID" value="NZ_JBHFNR010000076.1"/>
</dbReference>
<dbReference type="Proteomes" id="UP001576784">
    <property type="component" value="Unassembled WGS sequence"/>
</dbReference>
<name>A0ABV4XP87_9CYAN</name>
<evidence type="ECO:0000256" key="1">
    <source>
        <dbReference type="SAM" id="MobiDB-lite"/>
    </source>
</evidence>
<protein>
    <recommendedName>
        <fullName evidence="5">Acid shock protein</fullName>
    </recommendedName>
</protein>
<feature type="region of interest" description="Disordered" evidence="1">
    <location>
        <begin position="36"/>
        <end position="72"/>
    </location>
</feature>
<evidence type="ECO:0000256" key="2">
    <source>
        <dbReference type="SAM" id="SignalP"/>
    </source>
</evidence>
<sequence length="72" mass="7917">MKKLFSALLLSAVVVAPVGFSFSAAQAATAKTHHQMTKAHPHRTHRASIKTNHVKRSHAVKPHKSNVAMRKQ</sequence>